<dbReference type="EMBL" id="JAGTPW010000033">
    <property type="protein sequence ID" value="MBR8645371.1"/>
    <property type="molecule type" value="Genomic_DNA"/>
</dbReference>
<dbReference type="AlphaFoldDB" id="A0A941FKX4"/>
<dbReference type="Proteomes" id="UP000680045">
    <property type="component" value="Unassembled WGS sequence"/>
</dbReference>
<organism evidence="1 2">
    <name type="scientific">Peribacillus frigoritolerans</name>
    <dbReference type="NCBI Taxonomy" id="450367"/>
    <lineage>
        <taxon>Bacteria</taxon>
        <taxon>Bacillati</taxon>
        <taxon>Bacillota</taxon>
        <taxon>Bacilli</taxon>
        <taxon>Bacillales</taxon>
        <taxon>Bacillaceae</taxon>
        <taxon>Peribacillus</taxon>
    </lineage>
</organism>
<name>A0A941FKX4_9BACI</name>
<evidence type="ECO:0000313" key="1">
    <source>
        <dbReference type="EMBL" id="MBR8645371.1"/>
    </source>
</evidence>
<sequence>METLRSLWYLRSVWNHRTLHLLIRMGICGDCLNGAGAAASFGHWVAENRVQVDDFYLGT</sequence>
<protein>
    <submittedName>
        <fullName evidence="1">Uncharacterized protein</fullName>
    </submittedName>
</protein>
<comment type="caution">
    <text evidence="1">The sequence shown here is derived from an EMBL/GenBank/DDBJ whole genome shotgun (WGS) entry which is preliminary data.</text>
</comment>
<reference evidence="1" key="1">
    <citation type="submission" date="2021-04" db="EMBL/GenBank/DDBJ databases">
        <title>Whole genome sequencing of Enterococci isolates from hospitalized patients.</title>
        <authorList>
            <person name="Ogoti B.M."/>
            <person name="Onyambu F.G."/>
        </authorList>
    </citation>
    <scope>NUCLEOTIDE SEQUENCE</scope>
    <source>
        <strain evidence="1">242</strain>
    </source>
</reference>
<accession>A0A941FKX4</accession>
<gene>
    <name evidence="1" type="ORF">KEH51_17900</name>
</gene>
<evidence type="ECO:0000313" key="2">
    <source>
        <dbReference type="Proteomes" id="UP000680045"/>
    </source>
</evidence>
<proteinExistence type="predicted"/>